<keyword evidence="7 10" id="KW-0249">Electron transport</keyword>
<dbReference type="Pfam" id="PF13442">
    <property type="entry name" value="Cytochrome_CBB3"/>
    <property type="match status" value="1"/>
</dbReference>
<keyword evidence="8 10" id="KW-0408">Iron</keyword>
<dbReference type="PANTHER" id="PTHR34688:SF2">
    <property type="entry name" value="CYTOCHROME C6, CHLOROPLASTIC"/>
    <property type="match status" value="1"/>
</dbReference>
<protein>
    <recommendedName>
        <fullName evidence="10">Cytochrome c6</fullName>
    </recommendedName>
    <alternativeName>
        <fullName evidence="10">Cytochrome c-553</fullName>
    </alternativeName>
    <alternativeName>
        <fullName evidence="10">Cytochrome c553</fullName>
    </alternativeName>
    <alternativeName>
        <fullName evidence="10">Soluble cytochrome f</fullName>
    </alternativeName>
</protein>
<feature type="binding site" description="axial binding residue" evidence="10">
    <location>
        <position position="83"/>
    </location>
    <ligand>
        <name>heme c</name>
        <dbReference type="ChEBI" id="CHEBI:61717"/>
    </ligand>
    <ligandPart>
        <name>Fe</name>
        <dbReference type="ChEBI" id="CHEBI:18248"/>
    </ligandPart>
</feature>
<feature type="domain" description="Cytochrome c" evidence="11">
    <location>
        <begin position="26"/>
        <end position="106"/>
    </location>
</feature>
<name>A0ABV4X003_9CYAN</name>
<accession>A0ABV4X003</accession>
<dbReference type="RefSeq" id="WP_413268823.1">
    <property type="nucleotide sequence ID" value="NZ_JBHFNQ010000016.1"/>
</dbReference>
<feature type="binding site" description="covalent" evidence="10">
    <location>
        <position position="42"/>
    </location>
    <ligand>
        <name>heme c</name>
        <dbReference type="ChEBI" id="CHEBI:61717"/>
    </ligand>
</feature>
<keyword evidence="9 10" id="KW-0793">Thylakoid</keyword>
<evidence type="ECO:0000256" key="6">
    <source>
        <dbReference type="ARBA" id="ARBA00022723"/>
    </source>
</evidence>
<evidence type="ECO:0000256" key="3">
    <source>
        <dbReference type="ARBA" id="ARBA00022448"/>
    </source>
</evidence>
<evidence type="ECO:0000313" key="12">
    <source>
        <dbReference type="EMBL" id="MFB2875666.1"/>
    </source>
</evidence>
<dbReference type="NCBIfam" id="NF045930">
    <property type="entry name" value="Cytc6PetJCyano"/>
    <property type="match status" value="1"/>
</dbReference>
<dbReference type="SUPFAM" id="SSF46626">
    <property type="entry name" value="Cytochrome c"/>
    <property type="match status" value="1"/>
</dbReference>
<dbReference type="InterPro" id="IPR009056">
    <property type="entry name" value="Cyt_c-like_dom"/>
</dbReference>
<reference evidence="12 13" key="1">
    <citation type="submission" date="2024-09" db="EMBL/GenBank/DDBJ databases">
        <title>Floridaenema gen nov. (Aerosakkonemataceae, Aerosakkonematales ord. nov., Cyanobacteria) from benthic tropical and subtropical fresh waters, with the description of four new species.</title>
        <authorList>
            <person name="Moretto J.A."/>
            <person name="Berthold D.E."/>
            <person name="Lefler F.W."/>
            <person name="Huang I.-S."/>
            <person name="Laughinghouse H. IV."/>
        </authorList>
    </citation>
    <scope>NUCLEOTIDE SEQUENCE [LARGE SCALE GENOMIC DNA]</scope>
    <source>
        <strain evidence="12 13">BLCC-F46</strain>
    </source>
</reference>
<dbReference type="PROSITE" id="PS51007">
    <property type="entry name" value="CYTC"/>
    <property type="match status" value="1"/>
</dbReference>
<evidence type="ECO:0000256" key="10">
    <source>
        <dbReference type="HAMAP-Rule" id="MF_00594"/>
    </source>
</evidence>
<comment type="PTM">
    <text evidence="10">Binds 1 heme c group per subunit.</text>
</comment>
<evidence type="ECO:0000256" key="7">
    <source>
        <dbReference type="ARBA" id="ARBA00022982"/>
    </source>
</evidence>
<comment type="function">
    <text evidence="10">Functions as an electron carrier between membrane-bound cytochrome b6-f and photosystem I in oxygenic photosynthesis.</text>
</comment>
<keyword evidence="3 10" id="KW-0813">Transport</keyword>
<keyword evidence="10" id="KW-0732">Signal</keyword>
<sequence length="113" mass="12000">MKKILSIILLLSIVFNFTFVRPVLAGDVASGAKIFSANCAACHAGGKNVVNPSKTLAKADLEKYGMNSLEAIVTQVTKGKAGMPAFKGRLNAQQIEDVATYVLESSAKGWKKV</sequence>
<proteinExistence type="inferred from homology"/>
<dbReference type="PRINTS" id="PR00605">
    <property type="entry name" value="CYTCHROMECIC"/>
</dbReference>
<feature type="binding site" description="covalent" evidence="10">
    <location>
        <position position="39"/>
    </location>
    <ligand>
        <name>heme c</name>
        <dbReference type="ChEBI" id="CHEBI:61717"/>
    </ligand>
</feature>
<dbReference type="InterPro" id="IPR023655">
    <property type="entry name" value="Cyt_C6"/>
</dbReference>
<evidence type="ECO:0000259" key="11">
    <source>
        <dbReference type="PROSITE" id="PS51007"/>
    </source>
</evidence>
<dbReference type="InterPro" id="IPR036909">
    <property type="entry name" value="Cyt_c-like_dom_sf"/>
</dbReference>
<dbReference type="PANTHER" id="PTHR34688">
    <property type="entry name" value="CYTOCHROME C6, CHLOROPLASTIC"/>
    <property type="match status" value="1"/>
</dbReference>
<evidence type="ECO:0000256" key="4">
    <source>
        <dbReference type="ARBA" id="ARBA00022531"/>
    </source>
</evidence>
<comment type="similarity">
    <text evidence="2 10">Belongs to the cytochrome c family. PetJ subfamily.</text>
</comment>
<keyword evidence="13" id="KW-1185">Reference proteome</keyword>
<keyword evidence="5 10" id="KW-0349">Heme</keyword>
<evidence type="ECO:0000256" key="1">
    <source>
        <dbReference type="ARBA" id="ARBA00004518"/>
    </source>
</evidence>
<dbReference type="Proteomes" id="UP001576774">
    <property type="component" value="Unassembled WGS sequence"/>
</dbReference>
<comment type="subcellular location">
    <subcellularLocation>
        <location evidence="1 10">Cellular thylakoid lumen</location>
    </subcellularLocation>
</comment>
<dbReference type="InterPro" id="IPR008168">
    <property type="entry name" value="Cyt_C_IC"/>
</dbReference>
<comment type="subunit">
    <text evidence="10">Monomer.</text>
</comment>
<evidence type="ECO:0000256" key="2">
    <source>
        <dbReference type="ARBA" id="ARBA00009650"/>
    </source>
</evidence>
<comment type="caution">
    <text evidence="12">The sequence shown here is derived from an EMBL/GenBank/DDBJ whole genome shotgun (WGS) entry which is preliminary data.</text>
</comment>
<keyword evidence="6 10" id="KW-0479">Metal-binding</keyword>
<keyword evidence="4 10" id="KW-0602">Photosynthesis</keyword>
<dbReference type="EMBL" id="JBHFNQ010000016">
    <property type="protein sequence ID" value="MFB2875666.1"/>
    <property type="molecule type" value="Genomic_DNA"/>
</dbReference>
<organism evidence="12 13">
    <name type="scientific">Floridaenema aerugineum BLCC-F46</name>
    <dbReference type="NCBI Taxonomy" id="3153654"/>
    <lineage>
        <taxon>Bacteria</taxon>
        <taxon>Bacillati</taxon>
        <taxon>Cyanobacteriota</taxon>
        <taxon>Cyanophyceae</taxon>
        <taxon>Oscillatoriophycideae</taxon>
        <taxon>Aerosakkonematales</taxon>
        <taxon>Aerosakkonemataceae</taxon>
        <taxon>Floridanema</taxon>
        <taxon>Floridanema aerugineum</taxon>
    </lineage>
</organism>
<dbReference type="HAMAP" id="MF_00594">
    <property type="entry name" value="Cytc_PetJ"/>
    <property type="match status" value="1"/>
</dbReference>
<evidence type="ECO:0000256" key="8">
    <source>
        <dbReference type="ARBA" id="ARBA00023004"/>
    </source>
</evidence>
<dbReference type="Gene3D" id="1.10.760.10">
    <property type="entry name" value="Cytochrome c-like domain"/>
    <property type="match status" value="1"/>
</dbReference>
<evidence type="ECO:0000256" key="5">
    <source>
        <dbReference type="ARBA" id="ARBA00022617"/>
    </source>
</evidence>
<evidence type="ECO:0000313" key="13">
    <source>
        <dbReference type="Proteomes" id="UP001576774"/>
    </source>
</evidence>
<evidence type="ECO:0000256" key="9">
    <source>
        <dbReference type="ARBA" id="ARBA00023078"/>
    </source>
</evidence>
<feature type="binding site" description="axial binding residue" evidence="10">
    <location>
        <position position="43"/>
    </location>
    <ligand>
        <name>heme c</name>
        <dbReference type="ChEBI" id="CHEBI:61717"/>
    </ligand>
    <ligandPart>
        <name>Fe</name>
        <dbReference type="ChEBI" id="CHEBI:18248"/>
    </ligandPart>
</feature>
<gene>
    <name evidence="10 12" type="primary">petJ</name>
    <name evidence="12" type="ORF">ACE1CC_02120</name>
</gene>